<gene>
    <name evidence="11" type="ORF">B9J08_00070</name>
    <name evidence="12" type="ORF">B9J08_001600</name>
</gene>
<reference evidence="11 13" key="3">
    <citation type="journal article" date="2018" name="Nat. Commun.">
        <title>Genomic insights into multidrug-resistance, mating and virulence in Candida auris and related emerging species.</title>
        <authorList>
            <person name="Munoz J.F."/>
            <person name="Gade L."/>
            <person name="Chow N.A."/>
            <person name="Loparev V.N."/>
            <person name="Juieng P."/>
            <person name="Berkow E.L."/>
            <person name="Farrer R.A."/>
            <person name="Litvintseva A.P."/>
            <person name="Cuomo C.A."/>
        </authorList>
    </citation>
    <scope>GENOME REANNOTATION</scope>
    <source>
        <strain evidence="11 13">B8441</strain>
    </source>
</reference>
<sequence>MSSTEHGDSLLTALVSGCSSAAFVAFATFPLDFLKTSAQLDNSHQLKKFNAPGFQPSSIAQIMKGSSALVTGNVLKNFTRILSYNWSSNFMAIDSRSDQKKTSAPRVVIAGAMSATIETFLIIPTERIKITMIQNQILANEIANFPDKNIDITGVDKHHKSSQSIFARQYVSPHSYYTHNLLTQLKSGKGASKFQPPMHAVKGPSAMDALKLEFNKTPALTLLGTIRQMYAIHQLRGFFNGTFITYARQIGSSAAWFSTYNATRQLLDPHTKTEEQNWFRFQHSAWQSIGLHVISAAAVIAATQPLDVIKTHIQSKNGYMLYKDSLSTAYKIFVRKGIMGLFAGSVPRGVKIGINGSLTALFYQWIDGGINTLATKTVFTD</sequence>
<evidence type="ECO:0000313" key="13">
    <source>
        <dbReference type="Proteomes" id="UP000230249"/>
    </source>
</evidence>
<evidence type="ECO:0000256" key="9">
    <source>
        <dbReference type="PROSITE-ProRule" id="PRU00282"/>
    </source>
</evidence>
<dbReference type="VEuPathDB" id="FungiDB:CJI96_0000067"/>
<organism evidence="12">
    <name type="scientific">Candidozyma auris</name>
    <name type="common">Yeast</name>
    <name type="synonym">Candida auris</name>
    <dbReference type="NCBI Taxonomy" id="498019"/>
    <lineage>
        <taxon>Eukaryota</taxon>
        <taxon>Fungi</taxon>
        <taxon>Dikarya</taxon>
        <taxon>Ascomycota</taxon>
        <taxon>Saccharomycotina</taxon>
        <taxon>Pichiomycetes</taxon>
        <taxon>Metschnikowiaceae</taxon>
        <taxon>Candidozyma</taxon>
    </lineage>
</organism>
<proteinExistence type="inferred from homology"/>
<evidence type="ECO:0000256" key="8">
    <source>
        <dbReference type="ARBA" id="ARBA00023136"/>
    </source>
</evidence>
<evidence type="ECO:0000256" key="5">
    <source>
        <dbReference type="ARBA" id="ARBA00022737"/>
    </source>
</evidence>
<dbReference type="EMBL" id="PEKT03000001">
    <property type="protein sequence ID" value="KAK8441758.1"/>
    <property type="molecule type" value="Genomic_DNA"/>
</dbReference>
<keyword evidence="3 10" id="KW-0813">Transport</keyword>
<feature type="repeat" description="Solcar" evidence="9">
    <location>
        <begin position="289"/>
        <end position="369"/>
    </location>
</feature>
<feature type="repeat" description="Solcar" evidence="9">
    <location>
        <begin position="179"/>
        <end position="266"/>
    </location>
</feature>
<keyword evidence="13" id="KW-1185">Reference proteome</keyword>
<keyword evidence="5" id="KW-0677">Repeat</keyword>
<evidence type="ECO:0000256" key="1">
    <source>
        <dbReference type="ARBA" id="ARBA00004225"/>
    </source>
</evidence>
<comment type="caution">
    <text evidence="12">The sequence shown here is derived from an EMBL/GenBank/DDBJ whole genome shotgun (WGS) entry which is preliminary data.</text>
</comment>
<dbReference type="VEuPathDB" id="FungiDB:CJI97_001710"/>
<dbReference type="InterPro" id="IPR049563">
    <property type="entry name" value="TXTP-like"/>
</dbReference>
<dbReference type="EMBL" id="PEKT02000004">
    <property type="protein sequence ID" value="PIS55500.1"/>
    <property type="molecule type" value="Genomic_DNA"/>
</dbReference>
<accession>A0A2H0ZXX7</accession>
<evidence type="ECO:0000313" key="12">
    <source>
        <dbReference type="EMBL" id="PIS55500.1"/>
    </source>
</evidence>
<reference evidence="12" key="2">
    <citation type="submission" date="2017-11" db="EMBL/GenBank/DDBJ databases">
        <title>Candida auris genome assembly and annotation.</title>
        <authorList>
            <person name="Munoz J.F."/>
            <person name="Gade L.G."/>
            <person name="Chow N.A."/>
            <person name="Litvintseva A.P."/>
            <person name="Loparev V.N."/>
            <person name="Cuomo C.A."/>
        </authorList>
    </citation>
    <scope>NUCLEOTIDE SEQUENCE</scope>
    <source>
        <strain evidence="12">B8441</strain>
    </source>
</reference>
<dbReference type="OMA" id="TRMQSKY"/>
<dbReference type="STRING" id="498019.A0A2H0ZXX7"/>
<keyword evidence="7" id="KW-0496">Mitochondrion</keyword>
<name>A0A2H0ZXX7_CANAR</name>
<evidence type="ECO:0000256" key="3">
    <source>
        <dbReference type="ARBA" id="ARBA00022448"/>
    </source>
</evidence>
<dbReference type="VEuPathDB" id="FungiDB:B9J08_001600"/>
<dbReference type="VEuPathDB" id="FungiDB:QG37_03479"/>
<keyword evidence="4 9" id="KW-0812">Transmembrane</keyword>
<dbReference type="InterPro" id="IPR023395">
    <property type="entry name" value="MCP_dom_sf"/>
</dbReference>
<evidence type="ECO:0008006" key="14">
    <source>
        <dbReference type="Google" id="ProtNLM"/>
    </source>
</evidence>
<evidence type="ECO:0000256" key="2">
    <source>
        <dbReference type="ARBA" id="ARBA00006375"/>
    </source>
</evidence>
<dbReference type="Proteomes" id="UP000230249">
    <property type="component" value="Unassembled WGS sequence"/>
</dbReference>
<evidence type="ECO:0000313" key="11">
    <source>
        <dbReference type="EMBL" id="KAK8441758.1"/>
    </source>
</evidence>
<protein>
    <recommendedName>
        <fullName evidence="14">Mitochondrial carrier protein</fullName>
    </recommendedName>
</protein>
<evidence type="ECO:0000256" key="4">
    <source>
        <dbReference type="ARBA" id="ARBA00022692"/>
    </source>
</evidence>
<evidence type="ECO:0000256" key="10">
    <source>
        <dbReference type="RuleBase" id="RU000488"/>
    </source>
</evidence>
<dbReference type="Gene3D" id="1.50.40.10">
    <property type="entry name" value="Mitochondrial carrier domain"/>
    <property type="match status" value="1"/>
</dbReference>
<comment type="subcellular location">
    <subcellularLocation>
        <location evidence="1">Mitochondrion membrane</location>
        <topology evidence="1">Multi-pass membrane protein</topology>
    </subcellularLocation>
</comment>
<reference evidence="11" key="4">
    <citation type="submission" date="2024-03" db="EMBL/GenBank/DDBJ databases">
        <title>Improved genome assembly of Candida auris strain B8441 and annotation of B11205.</title>
        <authorList>
            <person name="Cauldron N.C."/>
            <person name="Shea T."/>
            <person name="Cuomo C.A."/>
        </authorList>
    </citation>
    <scope>NUCLEOTIDE SEQUENCE</scope>
    <source>
        <strain evidence="11">B8441</strain>
    </source>
</reference>
<dbReference type="Pfam" id="PF00153">
    <property type="entry name" value="Mito_carr"/>
    <property type="match status" value="3"/>
</dbReference>
<dbReference type="GO" id="GO:0071913">
    <property type="term" value="F:citrate secondary active transmembrane transporter activity"/>
    <property type="evidence" value="ECO:0007669"/>
    <property type="project" value="TreeGrafter"/>
</dbReference>
<dbReference type="PANTHER" id="PTHR45788:SF5">
    <property type="entry name" value="AFR253WP"/>
    <property type="match status" value="1"/>
</dbReference>
<dbReference type="PROSITE" id="PS50920">
    <property type="entry name" value="SOLCAR"/>
    <property type="match status" value="2"/>
</dbReference>
<dbReference type="AlphaFoldDB" id="A0A2H0ZXX7"/>
<comment type="similarity">
    <text evidence="2 10">Belongs to the mitochondrial carrier (TC 2.A.29) family.</text>
</comment>
<dbReference type="PANTHER" id="PTHR45788">
    <property type="entry name" value="SUCCINATE/FUMARATE MITOCHONDRIAL TRANSPORTER-RELATED"/>
    <property type="match status" value="1"/>
</dbReference>
<dbReference type="VEuPathDB" id="FungiDB:CJJ09_001881"/>
<accession>A0A5Q7Y9F1</accession>
<keyword evidence="8 9" id="KW-0472">Membrane</keyword>
<dbReference type="VEuPathDB" id="FungiDB:CJJ07_000103"/>
<keyword evidence="6" id="KW-1133">Transmembrane helix</keyword>
<dbReference type="GO" id="GO:0031966">
    <property type="term" value="C:mitochondrial membrane"/>
    <property type="evidence" value="ECO:0007669"/>
    <property type="project" value="UniProtKB-SubCell"/>
</dbReference>
<evidence type="ECO:0000256" key="7">
    <source>
        <dbReference type="ARBA" id="ARBA00023128"/>
    </source>
</evidence>
<dbReference type="GO" id="GO:0006843">
    <property type="term" value="P:mitochondrial citrate transmembrane transport"/>
    <property type="evidence" value="ECO:0007669"/>
    <property type="project" value="TreeGrafter"/>
</dbReference>
<evidence type="ECO:0000256" key="6">
    <source>
        <dbReference type="ARBA" id="ARBA00022989"/>
    </source>
</evidence>
<reference evidence="12 13" key="1">
    <citation type="journal article" date="2017" name="Clin. Infect. Dis.">
        <title>Simultaneous emergence of multidrug-resistant Candida auris on 3 continents confirmed by whole-genome sequencing and epidemiological analyses.</title>
        <authorList>
            <person name="Lockhart S.R."/>
            <person name="Etienne K.A."/>
            <person name="Vallabhaneni S."/>
            <person name="Farooqi J."/>
            <person name="Chowdhary A."/>
            <person name="Govender N.P."/>
            <person name="Colombo A.L."/>
            <person name="Calvo B."/>
            <person name="Cuomo C.A."/>
            <person name="Desjardins C.A."/>
            <person name="Berkow E.L."/>
            <person name="Castanheira M."/>
            <person name="Magobo R.E."/>
            <person name="Jabeen K."/>
            <person name="Asghar R.J."/>
            <person name="Meis J.F."/>
            <person name="Jackson B."/>
            <person name="Chiller T."/>
            <person name="Litvintseva A.P."/>
        </authorList>
    </citation>
    <scope>NUCLEOTIDE SEQUENCE [LARGE SCALE GENOMIC DNA]</scope>
    <source>
        <strain evidence="12 13">B8441</strain>
    </source>
</reference>
<dbReference type="SUPFAM" id="SSF103506">
    <property type="entry name" value="Mitochondrial carrier"/>
    <property type="match status" value="1"/>
</dbReference>
<dbReference type="InterPro" id="IPR018108">
    <property type="entry name" value="MCP_transmembrane"/>
</dbReference>